<name>A0A660L2Y1_9ACTN</name>
<evidence type="ECO:0000259" key="5">
    <source>
        <dbReference type="Pfam" id="PF04542"/>
    </source>
</evidence>
<dbReference type="Gene3D" id="1.10.1740.10">
    <property type="match status" value="1"/>
</dbReference>
<organism evidence="7 8">
    <name type="scientific">Solirubrobacter pauli</name>
    <dbReference type="NCBI Taxonomy" id="166793"/>
    <lineage>
        <taxon>Bacteria</taxon>
        <taxon>Bacillati</taxon>
        <taxon>Actinomycetota</taxon>
        <taxon>Thermoleophilia</taxon>
        <taxon>Solirubrobacterales</taxon>
        <taxon>Solirubrobacteraceae</taxon>
        <taxon>Solirubrobacter</taxon>
    </lineage>
</organism>
<dbReference type="Pfam" id="PF08281">
    <property type="entry name" value="Sigma70_r4_2"/>
    <property type="match status" value="1"/>
</dbReference>
<evidence type="ECO:0000313" key="7">
    <source>
        <dbReference type="EMBL" id="RKQ87279.1"/>
    </source>
</evidence>
<dbReference type="InterPro" id="IPR013249">
    <property type="entry name" value="RNA_pol_sigma70_r4_t2"/>
</dbReference>
<dbReference type="InterPro" id="IPR013325">
    <property type="entry name" value="RNA_pol_sigma_r2"/>
</dbReference>
<dbReference type="GO" id="GO:0003677">
    <property type="term" value="F:DNA binding"/>
    <property type="evidence" value="ECO:0007669"/>
    <property type="project" value="InterPro"/>
</dbReference>
<accession>A0A660L2Y1</accession>
<reference evidence="7 8" key="1">
    <citation type="submission" date="2018-10" db="EMBL/GenBank/DDBJ databases">
        <title>Genomic Encyclopedia of Archaeal and Bacterial Type Strains, Phase II (KMG-II): from individual species to whole genera.</title>
        <authorList>
            <person name="Goeker M."/>
        </authorList>
    </citation>
    <scope>NUCLEOTIDE SEQUENCE [LARGE SCALE GENOMIC DNA]</scope>
    <source>
        <strain evidence="7 8">DSM 14954</strain>
    </source>
</reference>
<dbReference type="InterPro" id="IPR036388">
    <property type="entry name" value="WH-like_DNA-bd_sf"/>
</dbReference>
<dbReference type="GO" id="GO:0006352">
    <property type="term" value="P:DNA-templated transcription initiation"/>
    <property type="evidence" value="ECO:0007669"/>
    <property type="project" value="InterPro"/>
</dbReference>
<dbReference type="InterPro" id="IPR014284">
    <property type="entry name" value="RNA_pol_sigma-70_dom"/>
</dbReference>
<dbReference type="GO" id="GO:0016987">
    <property type="term" value="F:sigma factor activity"/>
    <property type="evidence" value="ECO:0007669"/>
    <property type="project" value="UniProtKB-KW"/>
</dbReference>
<keyword evidence="4" id="KW-0804">Transcription</keyword>
<dbReference type="InterPro" id="IPR013324">
    <property type="entry name" value="RNA_pol_sigma_r3/r4-like"/>
</dbReference>
<dbReference type="AlphaFoldDB" id="A0A660L2Y1"/>
<dbReference type="SUPFAM" id="SSF88946">
    <property type="entry name" value="Sigma2 domain of RNA polymerase sigma factors"/>
    <property type="match status" value="1"/>
</dbReference>
<dbReference type="InterPro" id="IPR007627">
    <property type="entry name" value="RNA_pol_sigma70_r2"/>
</dbReference>
<dbReference type="SUPFAM" id="SSF88659">
    <property type="entry name" value="Sigma3 and sigma4 domains of RNA polymerase sigma factors"/>
    <property type="match status" value="1"/>
</dbReference>
<evidence type="ECO:0000256" key="1">
    <source>
        <dbReference type="ARBA" id="ARBA00010641"/>
    </source>
</evidence>
<evidence type="ECO:0000256" key="2">
    <source>
        <dbReference type="ARBA" id="ARBA00023015"/>
    </source>
</evidence>
<comment type="caution">
    <text evidence="7">The sequence shown here is derived from an EMBL/GenBank/DDBJ whole genome shotgun (WGS) entry which is preliminary data.</text>
</comment>
<proteinExistence type="inferred from homology"/>
<dbReference type="Pfam" id="PF04542">
    <property type="entry name" value="Sigma70_r2"/>
    <property type="match status" value="1"/>
</dbReference>
<evidence type="ECO:0000259" key="6">
    <source>
        <dbReference type="Pfam" id="PF08281"/>
    </source>
</evidence>
<evidence type="ECO:0000313" key="8">
    <source>
        <dbReference type="Proteomes" id="UP000278962"/>
    </source>
</evidence>
<evidence type="ECO:0000256" key="4">
    <source>
        <dbReference type="ARBA" id="ARBA00023163"/>
    </source>
</evidence>
<dbReference type="PANTHER" id="PTHR43133:SF62">
    <property type="entry name" value="RNA POLYMERASE SIGMA FACTOR SIGZ"/>
    <property type="match status" value="1"/>
</dbReference>
<comment type="similarity">
    <text evidence="1">Belongs to the sigma-70 factor family. ECF subfamily.</text>
</comment>
<sequence length="194" mass="21845">MSLRTRVSEPSTGCITFLVTSDLREPGAFRRAFDDHHRKVYAAAYGVLGDAAQAQDVVQDVFLRLWKRPTAFDPSRGDLGAYLRLMGRSRALDLWRETQVRTRAADKLKLVGGTDEPRADEQPEIVAHRHQETDEVREALEKLPETQREALVLAYWGGLTADQIAQRVHIPLGTAKSRIRLGLARLRDEYAVAV</sequence>
<feature type="domain" description="RNA polymerase sigma-70 region 2" evidence="5">
    <location>
        <begin position="33"/>
        <end position="99"/>
    </location>
</feature>
<dbReference type="NCBIfam" id="TIGR02937">
    <property type="entry name" value="sigma70-ECF"/>
    <property type="match status" value="1"/>
</dbReference>
<dbReference type="InterPro" id="IPR039425">
    <property type="entry name" value="RNA_pol_sigma-70-like"/>
</dbReference>
<evidence type="ECO:0000256" key="3">
    <source>
        <dbReference type="ARBA" id="ARBA00023082"/>
    </source>
</evidence>
<dbReference type="EMBL" id="RBIL01000002">
    <property type="protein sequence ID" value="RKQ87279.1"/>
    <property type="molecule type" value="Genomic_DNA"/>
</dbReference>
<keyword evidence="3" id="KW-0731">Sigma factor</keyword>
<dbReference type="Proteomes" id="UP000278962">
    <property type="component" value="Unassembled WGS sequence"/>
</dbReference>
<dbReference type="PANTHER" id="PTHR43133">
    <property type="entry name" value="RNA POLYMERASE ECF-TYPE SIGMA FACTO"/>
    <property type="match status" value="1"/>
</dbReference>
<protein>
    <submittedName>
        <fullName evidence="7">RNA polymerase sigma-70 factor (ECF subfamily)</fullName>
    </submittedName>
</protein>
<keyword evidence="2" id="KW-0805">Transcription regulation</keyword>
<keyword evidence="8" id="KW-1185">Reference proteome</keyword>
<dbReference type="CDD" id="cd06171">
    <property type="entry name" value="Sigma70_r4"/>
    <property type="match status" value="1"/>
</dbReference>
<feature type="domain" description="RNA polymerase sigma factor 70 region 4 type 2" evidence="6">
    <location>
        <begin position="134"/>
        <end position="186"/>
    </location>
</feature>
<gene>
    <name evidence="7" type="ORF">C8N24_5300</name>
</gene>
<dbReference type="Gene3D" id="1.10.10.10">
    <property type="entry name" value="Winged helix-like DNA-binding domain superfamily/Winged helix DNA-binding domain"/>
    <property type="match status" value="1"/>
</dbReference>